<keyword evidence="1" id="KW-0812">Transmembrane</keyword>
<comment type="caution">
    <text evidence="2">The sequence shown here is derived from an EMBL/GenBank/DDBJ whole genome shotgun (WGS) entry which is preliminary data.</text>
</comment>
<reference evidence="2" key="1">
    <citation type="submission" date="2021-12" db="EMBL/GenBank/DDBJ databases">
        <authorList>
            <person name="Criscuolo A."/>
        </authorList>
    </citation>
    <scope>NUCLEOTIDE SEQUENCE</scope>
    <source>
        <strain evidence="2">CIP111894</strain>
    </source>
</reference>
<keyword evidence="1" id="KW-0472">Membrane</keyword>
<evidence type="ECO:0000313" key="2">
    <source>
        <dbReference type="EMBL" id="CAH1059727.1"/>
    </source>
</evidence>
<evidence type="ECO:0000256" key="1">
    <source>
        <dbReference type="SAM" id="Phobius"/>
    </source>
</evidence>
<feature type="transmembrane region" description="Helical" evidence="1">
    <location>
        <begin position="45"/>
        <end position="66"/>
    </location>
</feature>
<protein>
    <submittedName>
        <fullName evidence="2">Uncharacterized protein</fullName>
    </submittedName>
</protein>
<keyword evidence="1" id="KW-1133">Transmembrane helix</keyword>
<dbReference type="RefSeq" id="WP_234541796.1">
    <property type="nucleotide sequence ID" value="NZ_CAKMAB010000066.1"/>
</dbReference>
<accession>A0ABM9BNM9</accession>
<sequence length="114" mass="12949">MQRQKKIIAILMVFLFISITIPFILEYIVFRNQTHSVISNGEWASFLGSFLGGIIGGIGTLVAVYITTLETRKIQREAEKNLEKDREAQRVFNRKKLMDDVAVIVAEFITDISA</sequence>
<evidence type="ECO:0000313" key="3">
    <source>
        <dbReference type="Proteomes" id="UP000838749"/>
    </source>
</evidence>
<dbReference type="Proteomes" id="UP000838749">
    <property type="component" value="Unassembled WGS sequence"/>
</dbReference>
<feature type="transmembrane region" description="Helical" evidence="1">
    <location>
        <begin position="7"/>
        <end position="25"/>
    </location>
</feature>
<organism evidence="2 3">
    <name type="scientific">Paenibacillus pseudetheri</name>
    <dbReference type="NCBI Taxonomy" id="2897682"/>
    <lineage>
        <taxon>Bacteria</taxon>
        <taxon>Bacillati</taxon>
        <taxon>Bacillota</taxon>
        <taxon>Bacilli</taxon>
        <taxon>Bacillales</taxon>
        <taxon>Paenibacillaceae</taxon>
        <taxon>Paenibacillus</taxon>
    </lineage>
</organism>
<name>A0ABM9BNM9_9BACL</name>
<keyword evidence="3" id="KW-1185">Reference proteome</keyword>
<proteinExistence type="predicted"/>
<gene>
    <name evidence="2" type="ORF">PAECIP111894_05939</name>
</gene>
<dbReference type="EMBL" id="CAKMAB010000066">
    <property type="protein sequence ID" value="CAH1059727.1"/>
    <property type="molecule type" value="Genomic_DNA"/>
</dbReference>